<evidence type="ECO:0000256" key="8">
    <source>
        <dbReference type="ARBA" id="ARBA00022832"/>
    </source>
</evidence>
<dbReference type="EMBL" id="JAHMUF010000020">
    <property type="protein sequence ID" value="KAG7192101.1"/>
    <property type="molecule type" value="Genomic_DNA"/>
</dbReference>
<dbReference type="OrthoDB" id="448946at2759"/>
<protein>
    <recommendedName>
        <fullName evidence="14">Acyl carrier protein</fullName>
    </recommendedName>
</protein>
<name>A0A9P8AH40_9ASCO</name>
<evidence type="ECO:0000256" key="1">
    <source>
        <dbReference type="ARBA" id="ARBA00004173"/>
    </source>
</evidence>
<evidence type="ECO:0000313" key="16">
    <source>
        <dbReference type="EMBL" id="KAG7192101.1"/>
    </source>
</evidence>
<dbReference type="Pfam" id="PF00550">
    <property type="entry name" value="PP-binding"/>
    <property type="match status" value="1"/>
</dbReference>
<evidence type="ECO:0000256" key="3">
    <source>
        <dbReference type="ARBA" id="ARBA00010930"/>
    </source>
</evidence>
<proteinExistence type="inferred from homology"/>
<dbReference type="PANTHER" id="PTHR20863">
    <property type="entry name" value="ACYL CARRIER PROTEIN"/>
    <property type="match status" value="1"/>
</dbReference>
<dbReference type="GO" id="GO:0000036">
    <property type="term" value="F:acyl carrier activity"/>
    <property type="evidence" value="ECO:0007669"/>
    <property type="project" value="TreeGrafter"/>
</dbReference>
<keyword evidence="4" id="KW-0813">Transport</keyword>
<dbReference type="AlphaFoldDB" id="A0A9P8AH40"/>
<evidence type="ECO:0000256" key="2">
    <source>
        <dbReference type="ARBA" id="ARBA00005194"/>
    </source>
</evidence>
<evidence type="ECO:0000256" key="11">
    <source>
        <dbReference type="ARBA" id="ARBA00023098"/>
    </source>
</evidence>
<keyword evidence="17" id="KW-1185">Reference proteome</keyword>
<dbReference type="PROSITE" id="PS50075">
    <property type="entry name" value="CARRIER"/>
    <property type="match status" value="1"/>
</dbReference>
<keyword evidence="9" id="KW-0809">Transit peptide</keyword>
<keyword evidence="8" id="KW-0276">Fatty acid metabolism</keyword>
<evidence type="ECO:0000256" key="6">
    <source>
        <dbReference type="ARBA" id="ARBA00022516"/>
    </source>
</evidence>
<comment type="similarity">
    <text evidence="3">Belongs to the acyl carrier protein (ACP) family.</text>
</comment>
<dbReference type="NCBIfam" id="TIGR00517">
    <property type="entry name" value="acyl_carrier"/>
    <property type="match status" value="1"/>
</dbReference>
<comment type="caution">
    <text evidence="16">The sequence shown here is derived from an EMBL/GenBank/DDBJ whole genome shotgun (WGS) entry which is preliminary data.</text>
</comment>
<accession>A0A9P8AH40</accession>
<evidence type="ECO:0000256" key="5">
    <source>
        <dbReference type="ARBA" id="ARBA00022450"/>
    </source>
</evidence>
<dbReference type="FunFam" id="1.10.1200.10:FF:000003">
    <property type="entry name" value="Acyl carrier protein"/>
    <property type="match status" value="1"/>
</dbReference>
<dbReference type="GO" id="GO:0000035">
    <property type="term" value="F:acyl binding"/>
    <property type="evidence" value="ECO:0007669"/>
    <property type="project" value="TreeGrafter"/>
</dbReference>
<dbReference type="Proteomes" id="UP000790833">
    <property type="component" value="Unassembled WGS sequence"/>
</dbReference>
<comment type="function">
    <text evidence="14">Carrier of the growing fatty acid chain in fatty acid biosynthesis.</text>
</comment>
<keyword evidence="5 14" id="KW-0596">Phosphopantetheine</keyword>
<organism evidence="16 17">
    <name type="scientific">Scheffersomyces spartinae</name>
    <dbReference type="NCBI Taxonomy" id="45513"/>
    <lineage>
        <taxon>Eukaryota</taxon>
        <taxon>Fungi</taxon>
        <taxon>Dikarya</taxon>
        <taxon>Ascomycota</taxon>
        <taxon>Saccharomycotina</taxon>
        <taxon>Pichiomycetes</taxon>
        <taxon>Debaryomycetaceae</taxon>
        <taxon>Scheffersomyces</taxon>
    </lineage>
</organism>
<gene>
    <name evidence="16" type="ORF">KQ657_002463</name>
</gene>
<feature type="domain" description="Carrier" evidence="15">
    <location>
        <begin position="42"/>
        <end position="118"/>
    </location>
</feature>
<evidence type="ECO:0000256" key="4">
    <source>
        <dbReference type="ARBA" id="ARBA00022448"/>
    </source>
</evidence>
<dbReference type="PROSITE" id="PS00012">
    <property type="entry name" value="PHOSPHOPANTETHEINE"/>
    <property type="match status" value="1"/>
</dbReference>
<keyword evidence="13 14" id="KW-0275">Fatty acid biosynthesis</keyword>
<dbReference type="InterPro" id="IPR003231">
    <property type="entry name" value="ACP"/>
</dbReference>
<dbReference type="InterPro" id="IPR036736">
    <property type="entry name" value="ACP-like_sf"/>
</dbReference>
<keyword evidence="7" id="KW-0597">Phosphoprotein</keyword>
<dbReference type="RefSeq" id="XP_043047652.1">
    <property type="nucleotide sequence ID" value="XM_043193226.1"/>
</dbReference>
<reference evidence="16" key="1">
    <citation type="submission" date="2021-03" db="EMBL/GenBank/DDBJ databases">
        <authorList>
            <person name="Palmer J.M."/>
        </authorList>
    </citation>
    <scope>NUCLEOTIDE SEQUENCE</scope>
    <source>
        <strain evidence="16">ARV_011</strain>
    </source>
</reference>
<comment type="pathway">
    <text evidence="2">Lipid metabolism; fatty acid biosynthesis.</text>
</comment>
<evidence type="ECO:0000256" key="10">
    <source>
        <dbReference type="ARBA" id="ARBA00022982"/>
    </source>
</evidence>
<dbReference type="GO" id="GO:0099128">
    <property type="term" value="C:mitochondrial [2Fe-2S] assembly complex"/>
    <property type="evidence" value="ECO:0007669"/>
    <property type="project" value="UniProtKB-ARBA"/>
</dbReference>
<evidence type="ECO:0000256" key="12">
    <source>
        <dbReference type="ARBA" id="ARBA00023128"/>
    </source>
</evidence>
<keyword evidence="11" id="KW-0443">Lipid metabolism</keyword>
<evidence type="ECO:0000256" key="14">
    <source>
        <dbReference type="RuleBase" id="RU000722"/>
    </source>
</evidence>
<dbReference type="SUPFAM" id="SSF47336">
    <property type="entry name" value="ACP-like"/>
    <property type="match status" value="1"/>
</dbReference>
<evidence type="ECO:0000313" key="17">
    <source>
        <dbReference type="Proteomes" id="UP000790833"/>
    </source>
</evidence>
<dbReference type="HAMAP" id="MF_01217">
    <property type="entry name" value="Acyl_carrier"/>
    <property type="match status" value="1"/>
</dbReference>
<comment type="subcellular location">
    <subcellularLocation>
        <location evidence="1">Mitochondrion</location>
    </subcellularLocation>
</comment>
<dbReference type="GeneID" id="66115837"/>
<evidence type="ECO:0000256" key="13">
    <source>
        <dbReference type="ARBA" id="ARBA00023160"/>
    </source>
</evidence>
<evidence type="ECO:0000256" key="9">
    <source>
        <dbReference type="ARBA" id="ARBA00022946"/>
    </source>
</evidence>
<dbReference type="InterPro" id="IPR009081">
    <property type="entry name" value="PP-bd_ACP"/>
</dbReference>
<dbReference type="InterPro" id="IPR006162">
    <property type="entry name" value="Ppantetheine_attach_site"/>
</dbReference>
<dbReference type="PANTHER" id="PTHR20863:SF28">
    <property type="entry name" value="ACYL CARRIER PROTEIN, MITOCHONDRIAL"/>
    <property type="match status" value="1"/>
</dbReference>
<sequence length="121" mass="13419">MISKVALRSFVRGASMVPRTSQMVAMPSMVRMYSGFAPLTRELAKERVLELLEGYDKVDLSKGISEESSFSLDLGLDSLDVVEVVMELEHEFNIQIPDNEADSLKSVGQTIDYIMAQPDAC</sequence>
<keyword evidence="10" id="KW-0249">Electron transport</keyword>
<evidence type="ECO:0000256" key="7">
    <source>
        <dbReference type="ARBA" id="ARBA00022553"/>
    </source>
</evidence>
<keyword evidence="6 14" id="KW-0444">Lipid biosynthesis</keyword>
<keyword evidence="12" id="KW-0496">Mitochondrion</keyword>
<dbReference type="Gene3D" id="1.10.1200.10">
    <property type="entry name" value="ACP-like"/>
    <property type="match status" value="1"/>
</dbReference>
<evidence type="ECO:0000259" key="15">
    <source>
        <dbReference type="PROSITE" id="PS50075"/>
    </source>
</evidence>